<accession>A0A0A9B6L8</accession>
<reference evidence="1" key="1">
    <citation type="submission" date="2014-09" db="EMBL/GenBank/DDBJ databases">
        <authorList>
            <person name="Magalhaes I.L.F."/>
            <person name="Oliveira U."/>
            <person name="Santos F.R."/>
            <person name="Vidigal T.H.D.A."/>
            <person name="Brescovit A.D."/>
            <person name="Santos A.J."/>
        </authorList>
    </citation>
    <scope>NUCLEOTIDE SEQUENCE</scope>
    <source>
        <tissue evidence="1">Shoot tissue taken approximately 20 cm above the soil surface</tissue>
    </source>
</reference>
<evidence type="ECO:0000313" key="1">
    <source>
        <dbReference type="EMBL" id="JAD59006.1"/>
    </source>
</evidence>
<reference evidence="1" key="2">
    <citation type="journal article" date="2015" name="Data Brief">
        <title>Shoot transcriptome of the giant reed, Arundo donax.</title>
        <authorList>
            <person name="Barrero R.A."/>
            <person name="Guerrero F.D."/>
            <person name="Moolhuijzen P."/>
            <person name="Goolsby J.A."/>
            <person name="Tidwell J."/>
            <person name="Bellgard S.E."/>
            <person name="Bellgard M.I."/>
        </authorList>
    </citation>
    <scope>NUCLEOTIDE SEQUENCE</scope>
    <source>
        <tissue evidence="1">Shoot tissue taken approximately 20 cm above the soil surface</tissue>
    </source>
</reference>
<protein>
    <submittedName>
        <fullName evidence="1">Uncharacterized protein</fullName>
    </submittedName>
</protein>
<proteinExistence type="predicted"/>
<sequence>MSNLSFVKNNLKSFSNILTIQIAPDIRTISMNWKRKTSHGQKNKFGNEFLRKLIWPIHIVASGGNNRKTIRPSISHHKHFGSSFSS</sequence>
<dbReference type="AlphaFoldDB" id="A0A0A9B6L8"/>
<name>A0A0A9B6L8_ARUDO</name>
<organism evidence="1">
    <name type="scientific">Arundo donax</name>
    <name type="common">Giant reed</name>
    <name type="synonym">Donax arundinaceus</name>
    <dbReference type="NCBI Taxonomy" id="35708"/>
    <lineage>
        <taxon>Eukaryota</taxon>
        <taxon>Viridiplantae</taxon>
        <taxon>Streptophyta</taxon>
        <taxon>Embryophyta</taxon>
        <taxon>Tracheophyta</taxon>
        <taxon>Spermatophyta</taxon>
        <taxon>Magnoliopsida</taxon>
        <taxon>Liliopsida</taxon>
        <taxon>Poales</taxon>
        <taxon>Poaceae</taxon>
        <taxon>PACMAD clade</taxon>
        <taxon>Arundinoideae</taxon>
        <taxon>Arundineae</taxon>
        <taxon>Arundo</taxon>
    </lineage>
</organism>
<dbReference type="EMBL" id="GBRH01238889">
    <property type="protein sequence ID" value="JAD59006.1"/>
    <property type="molecule type" value="Transcribed_RNA"/>
</dbReference>